<gene>
    <name evidence="12" type="ORF">D3250_05695</name>
</gene>
<dbReference type="PIRSF" id="PIRSF000362">
    <property type="entry name" value="FNR"/>
    <property type="match status" value="1"/>
</dbReference>
<feature type="binding site" evidence="10">
    <location>
        <begin position="197"/>
        <end position="200"/>
    </location>
    <ligand>
        <name>NADP(+)</name>
        <dbReference type="ChEBI" id="CHEBI:58349"/>
    </ligand>
</feature>
<dbReference type="Gene3D" id="3.50.50.60">
    <property type="entry name" value="FAD/NAD(P)-binding domain"/>
    <property type="match status" value="1"/>
</dbReference>
<keyword evidence="4" id="KW-0285">Flavoprotein</keyword>
<accession>A0A3A4F1F0</accession>
<feature type="binding site" evidence="9">
    <location>
        <position position="127"/>
    </location>
    <ligand>
        <name>FAD</name>
        <dbReference type="ChEBI" id="CHEBI:57692"/>
    </ligand>
</feature>
<evidence type="ECO:0000256" key="3">
    <source>
        <dbReference type="ARBA" id="ARBA00013223"/>
    </source>
</evidence>
<comment type="cofactor">
    <cofactor evidence="1 9">
        <name>FAD</name>
        <dbReference type="ChEBI" id="CHEBI:57692"/>
    </cofactor>
</comment>
<dbReference type="SUPFAM" id="SSF51971">
    <property type="entry name" value="Nucleotide-binding domain"/>
    <property type="match status" value="2"/>
</dbReference>
<keyword evidence="13" id="KW-1185">Reference proteome</keyword>
<dbReference type="EMBL" id="QYZP01000002">
    <property type="protein sequence ID" value="RJN31638.1"/>
    <property type="molecule type" value="Genomic_DNA"/>
</dbReference>
<feature type="binding site" evidence="9">
    <location>
        <begin position="421"/>
        <end position="423"/>
    </location>
    <ligand>
        <name>FAD</name>
        <dbReference type="ChEBI" id="CHEBI:57692"/>
    </ligand>
</feature>
<name>A0A3A4F1F0_9MICC</name>
<evidence type="ECO:0000256" key="5">
    <source>
        <dbReference type="ARBA" id="ARBA00022827"/>
    </source>
</evidence>
<comment type="caution">
    <text evidence="12">The sequence shown here is derived from an EMBL/GenBank/DDBJ whole genome shotgun (WGS) entry which is preliminary data.</text>
</comment>
<dbReference type="EC" id="1.18.1.2" evidence="3"/>
<dbReference type="PANTHER" id="PTHR48467">
    <property type="entry name" value="GLUTAMATE SYNTHASE 1 [NADH], CHLOROPLASTIC-LIKE"/>
    <property type="match status" value="1"/>
</dbReference>
<evidence type="ECO:0000256" key="6">
    <source>
        <dbReference type="ARBA" id="ARBA00022857"/>
    </source>
</evidence>
<dbReference type="InterPro" id="IPR036188">
    <property type="entry name" value="FAD/NAD-bd_sf"/>
</dbReference>
<dbReference type="GO" id="GO:0004324">
    <property type="term" value="F:ferredoxin-NADP+ reductase activity"/>
    <property type="evidence" value="ECO:0007669"/>
    <property type="project" value="UniProtKB-EC"/>
</dbReference>
<evidence type="ECO:0000256" key="9">
    <source>
        <dbReference type="PIRSR" id="PIRSR000362-1"/>
    </source>
</evidence>
<dbReference type="PANTHER" id="PTHR48467:SF1">
    <property type="entry name" value="GLUTAMATE SYNTHASE 1 [NADH], CHLOROPLASTIC-LIKE"/>
    <property type="match status" value="1"/>
</dbReference>
<feature type="binding site" evidence="10">
    <location>
        <position position="421"/>
    </location>
    <ligand>
        <name>NADP(+)</name>
        <dbReference type="ChEBI" id="CHEBI:58349"/>
    </ligand>
</feature>
<comment type="catalytic activity">
    <reaction evidence="8">
        <text>2 reduced [2Fe-2S]-[ferredoxin] + NADP(+) + H(+) = 2 oxidized [2Fe-2S]-[ferredoxin] + NADPH</text>
        <dbReference type="Rhea" id="RHEA:20125"/>
        <dbReference type="Rhea" id="RHEA-COMP:10000"/>
        <dbReference type="Rhea" id="RHEA-COMP:10001"/>
        <dbReference type="ChEBI" id="CHEBI:15378"/>
        <dbReference type="ChEBI" id="CHEBI:33737"/>
        <dbReference type="ChEBI" id="CHEBI:33738"/>
        <dbReference type="ChEBI" id="CHEBI:57783"/>
        <dbReference type="ChEBI" id="CHEBI:58349"/>
        <dbReference type="EC" id="1.18.1.2"/>
    </reaction>
</comment>
<feature type="binding site" evidence="9">
    <location>
        <position position="58"/>
    </location>
    <ligand>
        <name>FAD</name>
        <dbReference type="ChEBI" id="CHEBI:57692"/>
    </ligand>
</feature>
<feature type="binding site" evidence="10">
    <location>
        <begin position="241"/>
        <end position="242"/>
    </location>
    <ligand>
        <name>NADP(+)</name>
        <dbReference type="ChEBI" id="CHEBI:58349"/>
    </ligand>
</feature>
<dbReference type="AlphaFoldDB" id="A0A3A4F1F0"/>
<sequence>MDHRCTRHDLWAQVPHRAYCPEVNPRDCRVHRKETRRTVSETHTSRPTRVAVVGAGPAGVYASDILAKAQKKRDLRFSIDLFDRYPAPFGLIRYGVAPDHPRIKGIIKALHKVMDRGDVRLFGNVDIGSDLSIDDLRAHYDAVVFATGAVKDVEMDLPGVELEGSFGAADFVSWYDGHPDYPREWPLEAEQVAVIGNGNVALDVARVLSKQPEDLLATEIPDNVYQGLAASPVKDVHIFGRRGPAQVKFTPLELRELSHSEDVDIVLYEEDFDFDEASDEAIKSNNQIKTMVNTLANWLVEQEERTEEASRRLHLHFLHQPVEIIEGQDSGGQGTGKVAGIRFERMELDGSGNVRGTGEYQDYPVQAVYRAIGYFGSEIAGIPFDAKRGVVRNEAGRVLDEDGRHVPGTYATGWIKRGPVGLIGHTKGDALETMDCLISDIDRLPLAEHPEEGAILELLDSRGVEYTTWEGWLKLDEHELALGEAASESGQVQRERVKVVPRADMVRVSRAQP</sequence>
<feature type="binding site" evidence="10">
    <location>
        <position position="253"/>
    </location>
    <ligand>
        <name>NADP(+)</name>
        <dbReference type="ChEBI" id="CHEBI:58349"/>
    </ligand>
</feature>
<evidence type="ECO:0000256" key="10">
    <source>
        <dbReference type="PIRSR" id="PIRSR000362-2"/>
    </source>
</evidence>
<evidence type="ECO:0000313" key="13">
    <source>
        <dbReference type="Proteomes" id="UP000266615"/>
    </source>
</evidence>
<feature type="binding site" evidence="9">
    <location>
        <position position="414"/>
    </location>
    <ligand>
        <name>FAD</name>
        <dbReference type="ChEBI" id="CHEBI:57692"/>
    </ligand>
</feature>
<proteinExistence type="inferred from homology"/>
<evidence type="ECO:0000256" key="2">
    <source>
        <dbReference type="ARBA" id="ARBA00008312"/>
    </source>
</evidence>
<evidence type="ECO:0000256" key="8">
    <source>
        <dbReference type="ARBA" id="ARBA00047776"/>
    </source>
</evidence>
<dbReference type="InterPro" id="IPR023753">
    <property type="entry name" value="FAD/NAD-binding_dom"/>
</dbReference>
<dbReference type="OrthoDB" id="289202at2"/>
<evidence type="ECO:0000256" key="4">
    <source>
        <dbReference type="ARBA" id="ARBA00022630"/>
    </source>
</evidence>
<dbReference type="PRINTS" id="PR00419">
    <property type="entry name" value="ADXRDTASE"/>
</dbReference>
<protein>
    <recommendedName>
        <fullName evidence="3">ferredoxin--NADP(+) reductase</fullName>
        <ecNumber evidence="3">1.18.1.2</ecNumber>
    </recommendedName>
</protein>
<evidence type="ECO:0000256" key="1">
    <source>
        <dbReference type="ARBA" id="ARBA00001974"/>
    </source>
</evidence>
<comment type="similarity">
    <text evidence="2">Belongs to the ferredoxin--NADP reductase type 1 family.</text>
</comment>
<keyword evidence="5 9" id="KW-0274">FAD</keyword>
<keyword evidence="7" id="KW-0560">Oxidoreductase</keyword>
<feature type="binding site" evidence="9">
    <location>
        <position position="91"/>
    </location>
    <ligand>
        <name>FAD</name>
        <dbReference type="ChEBI" id="CHEBI:57692"/>
    </ligand>
</feature>
<evidence type="ECO:0000313" key="12">
    <source>
        <dbReference type="EMBL" id="RJN31638.1"/>
    </source>
</evidence>
<organism evidence="12 13">
    <name type="scientific">Nesterenkonia natronophila</name>
    <dbReference type="NCBI Taxonomy" id="2174932"/>
    <lineage>
        <taxon>Bacteria</taxon>
        <taxon>Bacillati</taxon>
        <taxon>Actinomycetota</taxon>
        <taxon>Actinomycetes</taxon>
        <taxon>Micrococcales</taxon>
        <taxon>Micrococcaceae</taxon>
        <taxon>Nesterenkonia</taxon>
    </lineage>
</organism>
<dbReference type="Gene3D" id="3.40.50.720">
    <property type="entry name" value="NAD(P)-binding Rossmann-like Domain"/>
    <property type="match status" value="1"/>
</dbReference>
<dbReference type="Proteomes" id="UP000266615">
    <property type="component" value="Unassembled WGS sequence"/>
</dbReference>
<dbReference type="Pfam" id="PF07992">
    <property type="entry name" value="Pyr_redox_2"/>
    <property type="match status" value="1"/>
</dbReference>
<evidence type="ECO:0000256" key="7">
    <source>
        <dbReference type="ARBA" id="ARBA00023002"/>
    </source>
</evidence>
<evidence type="ECO:0000259" key="11">
    <source>
        <dbReference type="Pfam" id="PF07992"/>
    </source>
</evidence>
<dbReference type="InterPro" id="IPR055275">
    <property type="entry name" value="Ferredox_Rdtase"/>
</dbReference>
<feature type="domain" description="FAD/NAD(P)-binding" evidence="11">
    <location>
        <begin position="49"/>
        <end position="211"/>
    </location>
</feature>
<reference evidence="12 13" key="1">
    <citation type="submission" date="2018-09" db="EMBL/GenBank/DDBJ databases">
        <title>Nesterenkonia natronophila sp. nov., an alkaliphilic actinobacteriume isolated from a soda lake, and emended description of the genus Nesterenkonia.</title>
        <authorList>
            <person name="Menes R.J."/>
            <person name="Iriarte A."/>
        </authorList>
    </citation>
    <scope>NUCLEOTIDE SEQUENCE [LARGE SCALE GENOMIC DNA]</scope>
    <source>
        <strain evidence="12 13">M8</strain>
    </source>
</reference>
<keyword evidence="6 10" id="KW-0521">NADP</keyword>
<dbReference type="InterPro" id="IPR021163">
    <property type="entry name" value="Ferredox_Rdtase_adrenod"/>
</dbReference>